<sequence>MSALTQEDLIAVQLLGGNILNRTFPDNAPPHLYTTLRNAGWNPVTVPPTDAQPDAKALANAAQAAEMPTEAFIAARNAGWTPGEPLSSV</sequence>
<evidence type="ECO:0000313" key="2">
    <source>
        <dbReference type="Proteomes" id="UP000654452"/>
    </source>
</evidence>
<keyword evidence="2" id="KW-1185">Reference proteome</keyword>
<proteinExistence type="predicted"/>
<organism evidence="1 2">
    <name type="scientific">Azospirillum aestuarii</name>
    <dbReference type="NCBI Taxonomy" id="2802052"/>
    <lineage>
        <taxon>Bacteria</taxon>
        <taxon>Pseudomonadati</taxon>
        <taxon>Pseudomonadota</taxon>
        <taxon>Alphaproteobacteria</taxon>
        <taxon>Rhodospirillales</taxon>
        <taxon>Azospirillaceae</taxon>
        <taxon>Azospirillum</taxon>
    </lineage>
</organism>
<name>A0ABS1HS93_9PROT</name>
<dbReference type="EMBL" id="JAEPIV010000001">
    <property type="protein sequence ID" value="MBK4717693.1"/>
    <property type="molecule type" value="Genomic_DNA"/>
</dbReference>
<accession>A0ABS1HS93</accession>
<reference evidence="1 2" key="1">
    <citation type="submission" date="2021-01" db="EMBL/GenBank/DDBJ databases">
        <title>Azospirillum sp. YIM DDC1 draft genome.</title>
        <authorList>
            <person name="Wang Y.-X."/>
        </authorList>
    </citation>
    <scope>NUCLEOTIDE SEQUENCE [LARGE SCALE GENOMIC DNA]</scope>
    <source>
        <strain evidence="1 2">YIM DDC1</strain>
    </source>
</reference>
<comment type="caution">
    <text evidence="1">The sequence shown here is derived from an EMBL/GenBank/DDBJ whole genome shotgun (WGS) entry which is preliminary data.</text>
</comment>
<gene>
    <name evidence="1" type="ORF">JJL56_02310</name>
</gene>
<evidence type="ECO:0000313" key="1">
    <source>
        <dbReference type="EMBL" id="MBK4717693.1"/>
    </source>
</evidence>
<dbReference type="Proteomes" id="UP000654452">
    <property type="component" value="Unassembled WGS sequence"/>
</dbReference>
<dbReference type="RefSeq" id="WP_200484046.1">
    <property type="nucleotide sequence ID" value="NZ_JAEPIV010000001.1"/>
</dbReference>
<protein>
    <submittedName>
        <fullName evidence="1">Uncharacterized protein</fullName>
    </submittedName>
</protein>